<dbReference type="Pfam" id="PF00188">
    <property type="entry name" value="CAP"/>
    <property type="match status" value="1"/>
</dbReference>
<dbReference type="InterPro" id="IPR014044">
    <property type="entry name" value="CAP_dom"/>
</dbReference>
<keyword evidence="1" id="KW-0812">Transmembrane</keyword>
<gene>
    <name evidence="3" type="ORF">K432DRAFT_379040</name>
</gene>
<reference evidence="3 4" key="1">
    <citation type="journal article" date="2016" name="Nat. Commun.">
        <title>Ectomycorrhizal ecology is imprinted in the genome of the dominant symbiotic fungus Cenococcum geophilum.</title>
        <authorList>
            <consortium name="DOE Joint Genome Institute"/>
            <person name="Peter M."/>
            <person name="Kohler A."/>
            <person name="Ohm R.A."/>
            <person name="Kuo A."/>
            <person name="Krutzmann J."/>
            <person name="Morin E."/>
            <person name="Arend M."/>
            <person name="Barry K.W."/>
            <person name="Binder M."/>
            <person name="Choi C."/>
            <person name="Clum A."/>
            <person name="Copeland A."/>
            <person name="Grisel N."/>
            <person name="Haridas S."/>
            <person name="Kipfer T."/>
            <person name="LaButti K."/>
            <person name="Lindquist E."/>
            <person name="Lipzen A."/>
            <person name="Maire R."/>
            <person name="Meier B."/>
            <person name="Mihaltcheva S."/>
            <person name="Molinier V."/>
            <person name="Murat C."/>
            <person name="Poggeler S."/>
            <person name="Quandt C.A."/>
            <person name="Sperisen C."/>
            <person name="Tritt A."/>
            <person name="Tisserant E."/>
            <person name="Crous P.W."/>
            <person name="Henrissat B."/>
            <person name="Nehls U."/>
            <person name="Egli S."/>
            <person name="Spatafora J.W."/>
            <person name="Grigoriev I.V."/>
            <person name="Martin F.M."/>
        </authorList>
    </citation>
    <scope>NUCLEOTIDE SEQUENCE [LARGE SCALE GENOMIC DNA]</scope>
    <source>
        <strain evidence="3 4">CBS 459.81</strain>
    </source>
</reference>
<feature type="transmembrane region" description="Helical" evidence="1">
    <location>
        <begin position="12"/>
        <end position="30"/>
    </location>
</feature>
<evidence type="ECO:0000259" key="2">
    <source>
        <dbReference type="Pfam" id="PF00188"/>
    </source>
</evidence>
<sequence>MSPPNYSPSPLYFPILPLLPLLLLTTFIYQTSASFPIALRQTSTEYTDDRAFKNAVLNTSNYYRAQHNASALSWNESLADFAQEWGNGCVFMHSVSLC</sequence>
<dbReference type="InterPro" id="IPR035940">
    <property type="entry name" value="CAP_sf"/>
</dbReference>
<feature type="domain" description="SCP" evidence="2">
    <location>
        <begin position="58"/>
        <end position="93"/>
    </location>
</feature>
<keyword evidence="1" id="KW-1133">Transmembrane helix</keyword>
<organism evidence="3 4">
    <name type="scientific">Lepidopterella palustris CBS 459.81</name>
    <dbReference type="NCBI Taxonomy" id="1314670"/>
    <lineage>
        <taxon>Eukaryota</taxon>
        <taxon>Fungi</taxon>
        <taxon>Dikarya</taxon>
        <taxon>Ascomycota</taxon>
        <taxon>Pezizomycotina</taxon>
        <taxon>Dothideomycetes</taxon>
        <taxon>Pleosporomycetidae</taxon>
        <taxon>Mytilinidiales</taxon>
        <taxon>Argynnaceae</taxon>
        <taxon>Lepidopterella</taxon>
    </lineage>
</organism>
<dbReference type="OrthoDB" id="337038at2759"/>
<dbReference type="EMBL" id="KV744849">
    <property type="protein sequence ID" value="OCK83900.1"/>
    <property type="molecule type" value="Genomic_DNA"/>
</dbReference>
<dbReference type="AlphaFoldDB" id="A0A8E2JIG9"/>
<dbReference type="Gene3D" id="3.40.33.10">
    <property type="entry name" value="CAP"/>
    <property type="match status" value="1"/>
</dbReference>
<evidence type="ECO:0000313" key="4">
    <source>
        <dbReference type="Proteomes" id="UP000250266"/>
    </source>
</evidence>
<keyword evidence="4" id="KW-1185">Reference proteome</keyword>
<dbReference type="SUPFAM" id="SSF55797">
    <property type="entry name" value="PR-1-like"/>
    <property type="match status" value="1"/>
</dbReference>
<protein>
    <recommendedName>
        <fullName evidence="2">SCP domain-containing protein</fullName>
    </recommendedName>
</protein>
<proteinExistence type="predicted"/>
<evidence type="ECO:0000313" key="3">
    <source>
        <dbReference type="EMBL" id="OCK83900.1"/>
    </source>
</evidence>
<name>A0A8E2JIG9_9PEZI</name>
<dbReference type="Proteomes" id="UP000250266">
    <property type="component" value="Unassembled WGS sequence"/>
</dbReference>
<accession>A0A8E2JIG9</accession>
<evidence type="ECO:0000256" key="1">
    <source>
        <dbReference type="SAM" id="Phobius"/>
    </source>
</evidence>
<keyword evidence="1" id="KW-0472">Membrane</keyword>